<evidence type="ECO:0000259" key="1">
    <source>
        <dbReference type="PROSITE" id="PS51352"/>
    </source>
</evidence>
<accession>A0A4P6YCD9</accession>
<dbReference type="PANTHER" id="PTHR42852:SF17">
    <property type="entry name" value="THIOREDOXIN-LIKE PROTEIN HI_1115"/>
    <property type="match status" value="1"/>
</dbReference>
<dbReference type="GO" id="GO:0016491">
    <property type="term" value="F:oxidoreductase activity"/>
    <property type="evidence" value="ECO:0007669"/>
    <property type="project" value="InterPro"/>
</dbReference>
<dbReference type="Proteomes" id="UP000291124">
    <property type="component" value="Chromosome"/>
</dbReference>
<sequence length="160" mass="18196">MKLIYLALLFFIGIELQAQTIKNFSLKDTQNNTKSYEDLKGEKLTVIDFWTTWCKPCLKSIPAINTIYEQYHDKGVSFISINCDGPRSIAKAGPMSQSLKIQYPVLLDIDSTIKTQLNLSAFPTLIIINAKGKIVWFHEGFVPGDEKEIMAQIEKYSNEK</sequence>
<feature type="domain" description="Thioredoxin" evidence="1">
    <location>
        <begin position="15"/>
        <end position="158"/>
    </location>
</feature>
<evidence type="ECO:0000313" key="2">
    <source>
        <dbReference type="EMBL" id="QBN18297.1"/>
    </source>
</evidence>
<evidence type="ECO:0000313" key="3">
    <source>
        <dbReference type="Proteomes" id="UP000291124"/>
    </source>
</evidence>
<dbReference type="KEGG" id="fnk:E1750_05570"/>
<name>A0A4P6YCD9_9FLAO</name>
<dbReference type="Pfam" id="PF00578">
    <property type="entry name" value="AhpC-TSA"/>
    <property type="match status" value="1"/>
</dbReference>
<dbReference type="CDD" id="cd02966">
    <property type="entry name" value="TlpA_like_family"/>
    <property type="match status" value="1"/>
</dbReference>
<dbReference type="InterPro" id="IPR000866">
    <property type="entry name" value="AhpC/TSA"/>
</dbReference>
<proteinExistence type="predicted"/>
<dbReference type="SUPFAM" id="SSF52833">
    <property type="entry name" value="Thioredoxin-like"/>
    <property type="match status" value="1"/>
</dbReference>
<dbReference type="PANTHER" id="PTHR42852">
    <property type="entry name" value="THIOL:DISULFIDE INTERCHANGE PROTEIN DSBE"/>
    <property type="match status" value="1"/>
</dbReference>
<organism evidence="2 3">
    <name type="scientific">Flavobacterium nackdongense</name>
    <dbReference type="NCBI Taxonomy" id="2547394"/>
    <lineage>
        <taxon>Bacteria</taxon>
        <taxon>Pseudomonadati</taxon>
        <taxon>Bacteroidota</taxon>
        <taxon>Flavobacteriia</taxon>
        <taxon>Flavobacteriales</taxon>
        <taxon>Flavobacteriaceae</taxon>
        <taxon>Flavobacterium</taxon>
    </lineage>
</organism>
<reference evidence="3" key="1">
    <citation type="submission" date="2019-03" db="EMBL/GenBank/DDBJ databases">
        <title>Flavobacterium sp.</title>
        <authorList>
            <person name="Kim H."/>
        </authorList>
    </citation>
    <scope>NUCLEOTIDE SEQUENCE [LARGE SCALE GENOMIC DNA]</scope>
    <source>
        <strain evidence="3">GS13</strain>
    </source>
</reference>
<dbReference type="RefSeq" id="WP_133275825.1">
    <property type="nucleotide sequence ID" value="NZ_CP037933.1"/>
</dbReference>
<dbReference type="AlphaFoldDB" id="A0A4P6YCD9"/>
<dbReference type="Gene3D" id="3.40.30.10">
    <property type="entry name" value="Glutaredoxin"/>
    <property type="match status" value="1"/>
</dbReference>
<dbReference type="GO" id="GO:0016209">
    <property type="term" value="F:antioxidant activity"/>
    <property type="evidence" value="ECO:0007669"/>
    <property type="project" value="InterPro"/>
</dbReference>
<dbReference type="PROSITE" id="PS51352">
    <property type="entry name" value="THIOREDOXIN_2"/>
    <property type="match status" value="1"/>
</dbReference>
<dbReference type="InterPro" id="IPR050553">
    <property type="entry name" value="Thioredoxin_ResA/DsbE_sf"/>
</dbReference>
<protein>
    <submittedName>
        <fullName evidence="2">TlpA family protein disulfide reductase</fullName>
    </submittedName>
</protein>
<dbReference type="EMBL" id="CP037933">
    <property type="protein sequence ID" value="QBN18297.1"/>
    <property type="molecule type" value="Genomic_DNA"/>
</dbReference>
<keyword evidence="3" id="KW-1185">Reference proteome</keyword>
<gene>
    <name evidence="2" type="ORF">E1750_05570</name>
</gene>
<dbReference type="OrthoDB" id="9815205at2"/>
<dbReference type="InterPro" id="IPR036249">
    <property type="entry name" value="Thioredoxin-like_sf"/>
</dbReference>
<dbReference type="InterPro" id="IPR013766">
    <property type="entry name" value="Thioredoxin_domain"/>
</dbReference>